<gene>
    <name evidence="2" type="ORF">UFOPK3099_01855</name>
</gene>
<dbReference type="EMBL" id="CAFAAV010000154">
    <property type="protein sequence ID" value="CAB4828350.1"/>
    <property type="molecule type" value="Genomic_DNA"/>
</dbReference>
<sequence length="70" mass="7622">MSLTLMYLPPTDQQPAWNSALHDSATGPLWNSAATTSAMATLTSNNLAPIEGSRPRERRSRNTITNGHSR</sequence>
<organism evidence="2">
    <name type="scientific">freshwater metagenome</name>
    <dbReference type="NCBI Taxonomy" id="449393"/>
    <lineage>
        <taxon>unclassified sequences</taxon>
        <taxon>metagenomes</taxon>
        <taxon>ecological metagenomes</taxon>
    </lineage>
</organism>
<evidence type="ECO:0000256" key="1">
    <source>
        <dbReference type="SAM" id="MobiDB-lite"/>
    </source>
</evidence>
<protein>
    <submittedName>
        <fullName evidence="2">Unannotated protein</fullName>
    </submittedName>
</protein>
<proteinExistence type="predicted"/>
<evidence type="ECO:0000313" key="2">
    <source>
        <dbReference type="EMBL" id="CAB4828350.1"/>
    </source>
</evidence>
<name>A0A6J7A759_9ZZZZ</name>
<reference evidence="2" key="1">
    <citation type="submission" date="2020-05" db="EMBL/GenBank/DDBJ databases">
        <authorList>
            <person name="Chiriac C."/>
            <person name="Salcher M."/>
            <person name="Ghai R."/>
            <person name="Kavagutti S V."/>
        </authorList>
    </citation>
    <scope>NUCLEOTIDE SEQUENCE</scope>
</reference>
<dbReference type="AlphaFoldDB" id="A0A6J7A759"/>
<feature type="region of interest" description="Disordered" evidence="1">
    <location>
        <begin position="44"/>
        <end position="70"/>
    </location>
</feature>
<accession>A0A6J7A759</accession>